<sequence>MAESYSIGQLSKASGVNLETVRYYERIGLLPAPQRAANGYRRYTDAAARRLRFIRRGRELGFGIEAIRTLLQLANHPQEPCHEADQLTRAHLQDVEAKIADLQAMRQELVRLACCDSDNAQHCRLIEALDSDVDRQGFSTDC</sequence>
<organism evidence="5 6">
    <name type="scientific">Marinobacterium aestuarii</name>
    <dbReference type="NCBI Taxonomy" id="1821621"/>
    <lineage>
        <taxon>Bacteria</taxon>
        <taxon>Pseudomonadati</taxon>
        <taxon>Pseudomonadota</taxon>
        <taxon>Gammaproteobacteria</taxon>
        <taxon>Oceanospirillales</taxon>
        <taxon>Oceanospirillaceae</taxon>
        <taxon>Marinobacterium</taxon>
    </lineage>
</organism>
<proteinExistence type="predicted"/>
<dbReference type="Proteomes" id="UP000078070">
    <property type="component" value="Chromosome"/>
</dbReference>
<evidence type="ECO:0000256" key="1">
    <source>
        <dbReference type="ARBA" id="ARBA00023015"/>
    </source>
</evidence>
<feature type="domain" description="HTH merR-type" evidence="4">
    <location>
        <begin position="4"/>
        <end position="73"/>
    </location>
</feature>
<dbReference type="RefSeq" id="WP_067376486.1">
    <property type="nucleotide sequence ID" value="NZ_CP015839.1"/>
</dbReference>
<evidence type="ECO:0000256" key="3">
    <source>
        <dbReference type="ARBA" id="ARBA00023163"/>
    </source>
</evidence>
<evidence type="ECO:0000313" key="5">
    <source>
        <dbReference type="EMBL" id="ANG61050.1"/>
    </source>
</evidence>
<keyword evidence="3" id="KW-0804">Transcription</keyword>
<dbReference type="PRINTS" id="PR00040">
    <property type="entry name" value="HTHMERR"/>
</dbReference>
<dbReference type="STRING" id="1821621.A8C75_00330"/>
<dbReference type="SUPFAM" id="SSF46955">
    <property type="entry name" value="Putative DNA-binding domain"/>
    <property type="match status" value="1"/>
</dbReference>
<dbReference type="KEGG" id="mars:A8C75_00330"/>
<dbReference type="PROSITE" id="PS00552">
    <property type="entry name" value="HTH_MERR_1"/>
    <property type="match status" value="1"/>
</dbReference>
<dbReference type="PANTHER" id="PTHR30204">
    <property type="entry name" value="REDOX-CYCLING DRUG-SENSING TRANSCRIPTIONAL ACTIVATOR SOXR"/>
    <property type="match status" value="1"/>
</dbReference>
<accession>A0A1A9ETI7</accession>
<gene>
    <name evidence="5" type="ORF">A8C75_00330</name>
</gene>
<dbReference type="Pfam" id="PF00376">
    <property type="entry name" value="MerR"/>
    <property type="match status" value="1"/>
</dbReference>
<dbReference type="OrthoDB" id="9808480at2"/>
<evidence type="ECO:0000256" key="2">
    <source>
        <dbReference type="ARBA" id="ARBA00023125"/>
    </source>
</evidence>
<name>A0A1A9ETI7_9GAMM</name>
<reference evidence="6" key="1">
    <citation type="submission" date="2016-05" db="EMBL/GenBank/DDBJ databases">
        <authorList>
            <person name="Baek K."/>
            <person name="Yang S.-J."/>
        </authorList>
    </citation>
    <scope>NUCLEOTIDE SEQUENCE [LARGE SCALE GENOMIC DNA]</scope>
    <source>
        <strain evidence="6">ST58-10</strain>
    </source>
</reference>
<dbReference type="AlphaFoldDB" id="A0A1A9ETI7"/>
<dbReference type="InterPro" id="IPR015358">
    <property type="entry name" value="Tscrpt_reg_MerR_DNA-bd"/>
</dbReference>
<dbReference type="GO" id="GO:0003677">
    <property type="term" value="F:DNA binding"/>
    <property type="evidence" value="ECO:0007669"/>
    <property type="project" value="UniProtKB-KW"/>
</dbReference>
<keyword evidence="2" id="KW-0238">DNA-binding</keyword>
<keyword evidence="6" id="KW-1185">Reference proteome</keyword>
<reference evidence="5 6" key="2">
    <citation type="journal article" date="2018" name="Int. J. Syst. Evol. Microbiol.">
        <title>Marinobacterium aestuarii sp. nov., a benzene-degrading marine bacterium isolated from estuary sediment.</title>
        <authorList>
            <person name="Bae S.S."/>
            <person name="Jung J."/>
            <person name="Chung D."/>
            <person name="Baek K."/>
        </authorList>
    </citation>
    <scope>NUCLEOTIDE SEQUENCE [LARGE SCALE GENOMIC DNA]</scope>
    <source>
        <strain evidence="5 6">ST58-10</strain>
    </source>
</reference>
<dbReference type="Gene3D" id="1.10.1660.10">
    <property type="match status" value="1"/>
</dbReference>
<dbReference type="PROSITE" id="PS50937">
    <property type="entry name" value="HTH_MERR_2"/>
    <property type="match status" value="1"/>
</dbReference>
<protein>
    <submittedName>
        <fullName evidence="5">MerR family transcriptional regulator</fullName>
    </submittedName>
</protein>
<dbReference type="GO" id="GO:0003700">
    <property type="term" value="F:DNA-binding transcription factor activity"/>
    <property type="evidence" value="ECO:0007669"/>
    <property type="project" value="InterPro"/>
</dbReference>
<keyword evidence="1" id="KW-0805">Transcription regulation</keyword>
<dbReference type="PANTHER" id="PTHR30204:SF94">
    <property type="entry name" value="HEAVY METAL-DEPENDENT TRANSCRIPTIONAL REGULATOR HI_0293-RELATED"/>
    <property type="match status" value="1"/>
</dbReference>
<dbReference type="InterPro" id="IPR047057">
    <property type="entry name" value="MerR_fam"/>
</dbReference>
<evidence type="ECO:0000259" key="4">
    <source>
        <dbReference type="PROSITE" id="PS50937"/>
    </source>
</evidence>
<dbReference type="EMBL" id="CP015839">
    <property type="protein sequence ID" value="ANG61050.1"/>
    <property type="molecule type" value="Genomic_DNA"/>
</dbReference>
<dbReference type="InterPro" id="IPR009061">
    <property type="entry name" value="DNA-bd_dom_put_sf"/>
</dbReference>
<dbReference type="CDD" id="cd04785">
    <property type="entry name" value="HTH_CadR-PbrR-like"/>
    <property type="match status" value="1"/>
</dbReference>
<dbReference type="SMART" id="SM00422">
    <property type="entry name" value="HTH_MERR"/>
    <property type="match status" value="1"/>
</dbReference>
<dbReference type="Pfam" id="PF09278">
    <property type="entry name" value="MerR-DNA-bind"/>
    <property type="match status" value="1"/>
</dbReference>
<evidence type="ECO:0000313" key="6">
    <source>
        <dbReference type="Proteomes" id="UP000078070"/>
    </source>
</evidence>
<dbReference type="InterPro" id="IPR000551">
    <property type="entry name" value="MerR-type_HTH_dom"/>
</dbReference>